<dbReference type="GO" id="GO:0006355">
    <property type="term" value="P:regulation of DNA-templated transcription"/>
    <property type="evidence" value="ECO:0007669"/>
    <property type="project" value="TreeGrafter"/>
</dbReference>
<feature type="domain" description="LysR substrate-binding" evidence="4">
    <location>
        <begin position="29"/>
        <end position="208"/>
    </location>
</feature>
<sequence>MERTLADHLDHIDRFFVGGEHGHAATFHTLSIAGPREFMEGRILPALAADIGRLPPLDIGFGRSSDLLDDLQAGRVDIVISTVRPRHPDIESWPIADEEFWLVAPPELDVPTDSLSQLSAVPMVALNRDLAIIRRYWNSVYNAEPLFDPAVTLPDLEGVKTAVLQGFGMTVLPSYMVTGEVASGALVRVVGDSEPPINTVFLAARKPTLAARRSVAGMARLITGRVKEFQATIDL</sequence>
<keyword evidence="3" id="KW-0804">Transcription</keyword>
<evidence type="ECO:0000256" key="1">
    <source>
        <dbReference type="ARBA" id="ARBA00009437"/>
    </source>
</evidence>
<organism evidence="5 6">
    <name type="scientific">Gordonia spumicola</name>
    <dbReference type="NCBI Taxonomy" id="589161"/>
    <lineage>
        <taxon>Bacteria</taxon>
        <taxon>Bacillati</taxon>
        <taxon>Actinomycetota</taxon>
        <taxon>Actinomycetes</taxon>
        <taxon>Mycobacteriales</taxon>
        <taxon>Gordoniaceae</taxon>
        <taxon>Gordonia</taxon>
    </lineage>
</organism>
<protein>
    <recommendedName>
        <fullName evidence="4">LysR substrate-binding domain-containing protein</fullName>
    </recommendedName>
</protein>
<evidence type="ECO:0000259" key="4">
    <source>
        <dbReference type="Pfam" id="PF03466"/>
    </source>
</evidence>
<dbReference type="Gene3D" id="3.40.190.290">
    <property type="match status" value="1"/>
</dbReference>
<keyword evidence="6" id="KW-1185">Reference proteome</keyword>
<dbReference type="Pfam" id="PF03466">
    <property type="entry name" value="LysR_substrate"/>
    <property type="match status" value="1"/>
</dbReference>
<dbReference type="PANTHER" id="PTHR30126">
    <property type="entry name" value="HTH-TYPE TRANSCRIPTIONAL REGULATOR"/>
    <property type="match status" value="1"/>
</dbReference>
<evidence type="ECO:0000256" key="2">
    <source>
        <dbReference type="ARBA" id="ARBA00023015"/>
    </source>
</evidence>
<dbReference type="Proteomes" id="UP000444960">
    <property type="component" value="Unassembled WGS sequence"/>
</dbReference>
<evidence type="ECO:0000313" key="6">
    <source>
        <dbReference type="Proteomes" id="UP000444960"/>
    </source>
</evidence>
<evidence type="ECO:0000256" key="3">
    <source>
        <dbReference type="ARBA" id="ARBA00023163"/>
    </source>
</evidence>
<keyword evidence="2" id="KW-0805">Transcription regulation</keyword>
<accession>A0A7I9V5A5</accession>
<dbReference type="CDD" id="cd05466">
    <property type="entry name" value="PBP2_LTTR_substrate"/>
    <property type="match status" value="1"/>
</dbReference>
<dbReference type="OrthoDB" id="8417889at2"/>
<dbReference type="AlphaFoldDB" id="A0A7I9V5A5"/>
<evidence type="ECO:0000313" key="5">
    <source>
        <dbReference type="EMBL" id="GEE00362.1"/>
    </source>
</evidence>
<comment type="caution">
    <text evidence="5">The sequence shown here is derived from an EMBL/GenBank/DDBJ whole genome shotgun (WGS) entry which is preliminary data.</text>
</comment>
<dbReference type="InterPro" id="IPR005119">
    <property type="entry name" value="LysR_subst-bd"/>
</dbReference>
<dbReference type="GO" id="GO:0000976">
    <property type="term" value="F:transcription cis-regulatory region binding"/>
    <property type="evidence" value="ECO:0007669"/>
    <property type="project" value="TreeGrafter"/>
</dbReference>
<proteinExistence type="inferred from homology"/>
<dbReference type="EMBL" id="BJOV01000002">
    <property type="protein sequence ID" value="GEE00362.1"/>
    <property type="molecule type" value="Genomic_DNA"/>
</dbReference>
<gene>
    <name evidence="5" type="ORF">nbrc107696_08080</name>
</gene>
<reference evidence="6" key="1">
    <citation type="submission" date="2019-06" db="EMBL/GenBank/DDBJ databases">
        <title>Gordonia isolated from sludge of a wastewater treatment plant.</title>
        <authorList>
            <person name="Tamura T."/>
            <person name="Aoyama K."/>
            <person name="Kang Y."/>
            <person name="Saito S."/>
            <person name="Akiyama N."/>
            <person name="Yazawa K."/>
            <person name="Gonoi T."/>
            <person name="Mikami Y."/>
        </authorList>
    </citation>
    <scope>NUCLEOTIDE SEQUENCE [LARGE SCALE GENOMIC DNA]</scope>
    <source>
        <strain evidence="6">NBRC 107696</strain>
    </source>
</reference>
<dbReference type="PANTHER" id="PTHR30126:SF39">
    <property type="entry name" value="HTH-TYPE TRANSCRIPTIONAL REGULATOR CYSL"/>
    <property type="match status" value="1"/>
</dbReference>
<dbReference type="SUPFAM" id="SSF53850">
    <property type="entry name" value="Periplasmic binding protein-like II"/>
    <property type="match status" value="1"/>
</dbReference>
<name>A0A7I9V5A5_9ACTN</name>
<comment type="similarity">
    <text evidence="1">Belongs to the LysR transcriptional regulatory family.</text>
</comment>
<dbReference type="RefSeq" id="WP_161894266.1">
    <property type="nucleotide sequence ID" value="NZ_BJOV01000002.1"/>
</dbReference>